<dbReference type="EMBL" id="NSIT01000001">
    <property type="protein sequence ID" value="PJE80997.1"/>
    <property type="molecule type" value="Genomic_DNA"/>
</dbReference>
<dbReference type="Pfam" id="PF01371">
    <property type="entry name" value="Trp_repressor"/>
    <property type="match status" value="1"/>
</dbReference>
<keyword evidence="4" id="KW-0678">Repressor</keyword>
<comment type="similarity">
    <text evidence="2">Belongs to the TrpR family.</text>
</comment>
<name>A0A2H9TCU2_9ZZZZ</name>
<dbReference type="Gene3D" id="1.10.1270.10">
    <property type="entry name" value="TrpR-like"/>
    <property type="match status" value="1"/>
</dbReference>
<evidence type="ECO:0000256" key="5">
    <source>
        <dbReference type="ARBA" id="ARBA00023015"/>
    </source>
</evidence>
<evidence type="ECO:0000256" key="2">
    <source>
        <dbReference type="ARBA" id="ARBA00007027"/>
    </source>
</evidence>
<dbReference type="NCBIfam" id="TIGR01321">
    <property type="entry name" value="TrpR"/>
    <property type="match status" value="1"/>
</dbReference>
<dbReference type="PANTHER" id="PTHR38025:SF1">
    <property type="entry name" value="TRP OPERON REPRESSOR"/>
    <property type="match status" value="1"/>
</dbReference>
<comment type="caution">
    <text evidence="8">The sequence shown here is derived from an EMBL/GenBank/DDBJ whole genome shotgun (WGS) entry which is preliminary data.</text>
</comment>
<keyword evidence="5" id="KW-0805">Transcription regulation</keyword>
<sequence length="110" mass="12248">MNHYPKICKKVGSRVDDNNWVNFLALLSRVSDPSALDEILAILMTLEEKRAIGDRLGIIQALLAGRETHRQIAARLNVSIAKVTRGANFLKMVPHLNVSLFKETKQGKAV</sequence>
<evidence type="ECO:0000256" key="6">
    <source>
        <dbReference type="ARBA" id="ARBA00023125"/>
    </source>
</evidence>
<dbReference type="PANTHER" id="PTHR38025">
    <property type="entry name" value="TRP OPERON REPRESSOR"/>
    <property type="match status" value="1"/>
</dbReference>
<evidence type="ECO:0000256" key="4">
    <source>
        <dbReference type="ARBA" id="ARBA00022491"/>
    </source>
</evidence>
<dbReference type="InterPro" id="IPR000831">
    <property type="entry name" value="Trp_repress"/>
</dbReference>
<proteinExistence type="inferred from homology"/>
<dbReference type="GO" id="GO:0003700">
    <property type="term" value="F:DNA-binding transcription factor activity"/>
    <property type="evidence" value="ECO:0007669"/>
    <property type="project" value="InterPro"/>
</dbReference>
<keyword evidence="7" id="KW-0804">Transcription</keyword>
<gene>
    <name evidence="8" type="primary">trpR</name>
    <name evidence="8" type="ORF">CI610_00054</name>
</gene>
<accession>A0A2H9TCU2</accession>
<dbReference type="GO" id="GO:0043565">
    <property type="term" value="F:sequence-specific DNA binding"/>
    <property type="evidence" value="ECO:0007669"/>
    <property type="project" value="InterPro"/>
</dbReference>
<protein>
    <submittedName>
        <fullName evidence="8">Trp operon repressor</fullName>
    </submittedName>
</protein>
<dbReference type="HAMAP" id="MF_00475">
    <property type="entry name" value="Trp_repressor"/>
    <property type="match status" value="1"/>
</dbReference>
<dbReference type="AlphaFoldDB" id="A0A2H9TCU2"/>
<dbReference type="InterPro" id="IPR010921">
    <property type="entry name" value="Trp_repressor/repl_initiator"/>
</dbReference>
<reference evidence="8" key="1">
    <citation type="journal article" date="2017" name="Appl. Environ. Microbiol.">
        <title>Molecular characterization of an Endozoicomonas-like organism causing infection in king scallop Pecten maximus L.</title>
        <authorList>
            <person name="Cano I."/>
            <person name="van Aerle R."/>
            <person name="Ross S."/>
            <person name="Verner-Jeffreys D.W."/>
            <person name="Paley R.K."/>
            <person name="Rimmer G."/>
            <person name="Ryder D."/>
            <person name="Hooper P."/>
            <person name="Stone D."/>
            <person name="Feist S.W."/>
        </authorList>
    </citation>
    <scope>NUCLEOTIDE SEQUENCE</scope>
</reference>
<keyword evidence="3" id="KW-0963">Cytoplasm</keyword>
<dbReference type="GO" id="GO:0005737">
    <property type="term" value="C:cytoplasm"/>
    <property type="evidence" value="ECO:0007669"/>
    <property type="project" value="UniProtKB-SubCell"/>
</dbReference>
<evidence type="ECO:0000313" key="8">
    <source>
        <dbReference type="EMBL" id="PJE80997.1"/>
    </source>
</evidence>
<evidence type="ECO:0000256" key="1">
    <source>
        <dbReference type="ARBA" id="ARBA00004496"/>
    </source>
</evidence>
<dbReference type="InterPro" id="IPR013335">
    <property type="entry name" value="Trp_repress_bac"/>
</dbReference>
<evidence type="ECO:0000256" key="7">
    <source>
        <dbReference type="ARBA" id="ARBA00023163"/>
    </source>
</evidence>
<dbReference type="InterPro" id="IPR038116">
    <property type="entry name" value="TrpR-like_sf"/>
</dbReference>
<keyword evidence="6" id="KW-0238">DNA-binding</keyword>
<organism evidence="8">
    <name type="scientific">invertebrate metagenome</name>
    <dbReference type="NCBI Taxonomy" id="1711999"/>
    <lineage>
        <taxon>unclassified sequences</taxon>
        <taxon>metagenomes</taxon>
        <taxon>organismal metagenomes</taxon>
    </lineage>
</organism>
<comment type="subcellular location">
    <subcellularLocation>
        <location evidence="1">Cytoplasm</location>
    </subcellularLocation>
</comment>
<evidence type="ECO:0000256" key="3">
    <source>
        <dbReference type="ARBA" id="ARBA00022490"/>
    </source>
</evidence>
<dbReference type="SUPFAM" id="SSF48295">
    <property type="entry name" value="TrpR-like"/>
    <property type="match status" value="1"/>
</dbReference>